<proteinExistence type="predicted"/>
<keyword evidence="2" id="KW-1185">Reference proteome</keyword>
<dbReference type="EMBL" id="CM047747">
    <property type="protein sequence ID" value="KAJ0016624.1"/>
    <property type="molecule type" value="Genomic_DNA"/>
</dbReference>
<protein>
    <submittedName>
        <fullName evidence="1">Uncharacterized protein</fullName>
    </submittedName>
</protein>
<gene>
    <name evidence="1" type="ORF">Pint_10485</name>
</gene>
<evidence type="ECO:0000313" key="2">
    <source>
        <dbReference type="Proteomes" id="UP001163603"/>
    </source>
</evidence>
<name>A0ACC0XE19_9ROSI</name>
<dbReference type="Proteomes" id="UP001163603">
    <property type="component" value="Chromosome 12"/>
</dbReference>
<accession>A0ACC0XE19</accession>
<comment type="caution">
    <text evidence="1">The sequence shown here is derived from an EMBL/GenBank/DDBJ whole genome shotgun (WGS) entry which is preliminary data.</text>
</comment>
<evidence type="ECO:0000313" key="1">
    <source>
        <dbReference type="EMBL" id="KAJ0016624.1"/>
    </source>
</evidence>
<organism evidence="1 2">
    <name type="scientific">Pistacia integerrima</name>
    <dbReference type="NCBI Taxonomy" id="434235"/>
    <lineage>
        <taxon>Eukaryota</taxon>
        <taxon>Viridiplantae</taxon>
        <taxon>Streptophyta</taxon>
        <taxon>Embryophyta</taxon>
        <taxon>Tracheophyta</taxon>
        <taxon>Spermatophyta</taxon>
        <taxon>Magnoliopsida</taxon>
        <taxon>eudicotyledons</taxon>
        <taxon>Gunneridae</taxon>
        <taxon>Pentapetalae</taxon>
        <taxon>rosids</taxon>
        <taxon>malvids</taxon>
        <taxon>Sapindales</taxon>
        <taxon>Anacardiaceae</taxon>
        <taxon>Pistacia</taxon>
    </lineage>
</organism>
<reference evidence="2" key="1">
    <citation type="journal article" date="2023" name="G3 (Bethesda)">
        <title>Genome assembly and association tests identify interacting loci associated with vigor, precocity, and sex in interspecific pistachio rootstocks.</title>
        <authorList>
            <person name="Palmer W."/>
            <person name="Jacygrad E."/>
            <person name="Sagayaradj S."/>
            <person name="Cavanaugh K."/>
            <person name="Han R."/>
            <person name="Bertier L."/>
            <person name="Beede B."/>
            <person name="Kafkas S."/>
            <person name="Golino D."/>
            <person name="Preece J."/>
            <person name="Michelmore R."/>
        </authorList>
    </citation>
    <scope>NUCLEOTIDE SEQUENCE [LARGE SCALE GENOMIC DNA]</scope>
</reference>
<sequence>MFSGSTGRSSNSNSYNRHACAACKHQRKKCYPGLCVLAPFFPANKPEEFKAIHKVFGVKNLAKMLSCLDERDRRVAVLSYVWEAKLWMEDPVNGPLGHYNRLNQELQHVKHINRLLIQQIQLQSSPHMSGIGPQDYVTSQGRQPMCNITSNPDVISSNCHCNVQNSYATDVQKEECKGQGTTSIPTPQSTIVQGQERLSQGRDVTLAHPTYERGERNIVLDGGSSSANFGSIRPVEQQTTNSHSRAPDYQRTTNHHGRDQSGHNSGSFWPEQQRGRGQIASNYVDSLQGFSQNIFSPCWDNCVNIDGFTDQQPQDFSNNNQIGYFNVQGKHNTLFWYVFLNLS</sequence>